<dbReference type="EMBL" id="JADPKZ010000028">
    <property type="protein sequence ID" value="MBF8376797.1"/>
    <property type="molecule type" value="Genomic_DNA"/>
</dbReference>
<protein>
    <submittedName>
        <fullName evidence="2">Phage repressor protein</fullName>
    </submittedName>
</protein>
<gene>
    <name evidence="2" type="ORF">IW967_02780</name>
</gene>
<sequence length="254" mass="28632">MGTLLPFEYEGKKVRVVVFDGEPWWVAKDVCEALEISKYRDAVAKLDDDERASMTVDTLGGPQNMTVVNEAGLYSLILVASRKPEAKAFKRWITHEVLPTLRKTGRYEMPHRKSTEDEEMKRERLAVMRMNAQARLAKVVLDAAQKFRDQISQTAIESLLFAAVNIAAGRELLQPPAKERLYSATEIAEEAGVSANLIGRIANQYGLKTPEYGEFVLDKSPYSDKQVSSFRYNARGKAKLLELLGLQTEEPLRH</sequence>
<dbReference type="PANTHER" id="PTHR36180:SF2">
    <property type="entry name" value="BRO FAMILY PROTEIN"/>
    <property type="match status" value="1"/>
</dbReference>
<dbReference type="PROSITE" id="PS51750">
    <property type="entry name" value="BRO_N"/>
    <property type="match status" value="1"/>
</dbReference>
<dbReference type="Pfam" id="PF02498">
    <property type="entry name" value="Bro-N"/>
    <property type="match status" value="1"/>
</dbReference>
<evidence type="ECO:0000259" key="1">
    <source>
        <dbReference type="PROSITE" id="PS51750"/>
    </source>
</evidence>
<proteinExistence type="predicted"/>
<dbReference type="Proteomes" id="UP000642910">
    <property type="component" value="Unassembled WGS sequence"/>
</dbReference>
<comment type="caution">
    <text evidence="2">The sequence shown here is derived from an EMBL/GenBank/DDBJ whole genome shotgun (WGS) entry which is preliminary data.</text>
</comment>
<organism evidence="2 3">
    <name type="scientific">Alicyclobacillus mali</name>
    <name type="common">ex Roth et al. 2021</name>
    <dbReference type="NCBI Taxonomy" id="1123961"/>
    <lineage>
        <taxon>Bacteria</taxon>
        <taxon>Bacillati</taxon>
        <taxon>Bacillota</taxon>
        <taxon>Bacilli</taxon>
        <taxon>Bacillales</taxon>
        <taxon>Alicyclobacillaceae</taxon>
        <taxon>Alicyclobacillus</taxon>
    </lineage>
</organism>
<dbReference type="InterPro" id="IPR003497">
    <property type="entry name" value="BRO_N_domain"/>
</dbReference>
<evidence type="ECO:0000313" key="2">
    <source>
        <dbReference type="EMBL" id="MBF8376797.1"/>
    </source>
</evidence>
<keyword evidence="3" id="KW-1185">Reference proteome</keyword>
<dbReference type="PANTHER" id="PTHR36180">
    <property type="entry name" value="DNA-BINDING PROTEIN-RELATED-RELATED"/>
    <property type="match status" value="1"/>
</dbReference>
<dbReference type="SMART" id="SM01040">
    <property type="entry name" value="Bro-N"/>
    <property type="match status" value="1"/>
</dbReference>
<feature type="domain" description="Bro-N" evidence="1">
    <location>
        <begin position="1"/>
        <end position="105"/>
    </location>
</feature>
<dbReference type="RefSeq" id="WP_195867047.1">
    <property type="nucleotide sequence ID" value="NZ_JADPKZ010000028.1"/>
</dbReference>
<accession>A0ABS0F0G0</accession>
<evidence type="ECO:0000313" key="3">
    <source>
        <dbReference type="Proteomes" id="UP000642910"/>
    </source>
</evidence>
<name>A0ABS0F0G0_9BACL</name>
<reference evidence="2 3" key="1">
    <citation type="submission" date="2020-11" db="EMBL/GenBank/DDBJ databases">
        <title>Genomic insight of Alicyclobacillus mali FL 18 reveals a new arsenic-resistant strain, with potential in environmental biotechnology.</title>
        <authorList>
            <person name="Fiorentino G."/>
            <person name="Gallo G."/>
            <person name="Aulitto M."/>
        </authorList>
    </citation>
    <scope>NUCLEOTIDE SEQUENCE [LARGE SCALE GENOMIC DNA]</scope>
    <source>
        <strain evidence="2 3">FL 18</strain>
    </source>
</reference>